<keyword evidence="4" id="KW-0862">Zinc</keyword>
<evidence type="ECO:0000256" key="1">
    <source>
        <dbReference type="ARBA" id="ARBA00001947"/>
    </source>
</evidence>
<name>A0A1I6J9I0_9EURY</name>
<dbReference type="GO" id="GO:0046872">
    <property type="term" value="F:metal ion binding"/>
    <property type="evidence" value="ECO:0007669"/>
    <property type="project" value="UniProtKB-KW"/>
</dbReference>
<accession>A0A1I6J9I0</accession>
<dbReference type="OrthoDB" id="170089at2157"/>
<reference evidence="7" key="1">
    <citation type="submission" date="2016-10" db="EMBL/GenBank/DDBJ databases">
        <authorList>
            <person name="Varghese N."/>
            <person name="Submissions S."/>
        </authorList>
    </citation>
    <scope>NUCLEOTIDE SEQUENCE [LARGE SCALE GENOMIC DNA]</scope>
    <source>
        <strain evidence="7">CGMCC 1.7736</strain>
    </source>
</reference>
<keyword evidence="2" id="KW-0479">Metal-binding</keyword>
<protein>
    <recommendedName>
        <fullName evidence="5">Succinylglutamate desuccinylase/Aspartoacylase catalytic domain-containing protein</fullName>
    </recommendedName>
</protein>
<feature type="domain" description="Succinylglutamate desuccinylase/Aspartoacylase catalytic" evidence="5">
    <location>
        <begin position="42"/>
        <end position="242"/>
    </location>
</feature>
<dbReference type="Proteomes" id="UP000198531">
    <property type="component" value="Unassembled WGS sequence"/>
</dbReference>
<dbReference type="InterPro" id="IPR055438">
    <property type="entry name" value="AstE_AspA_cat"/>
</dbReference>
<dbReference type="GO" id="GO:0016788">
    <property type="term" value="F:hydrolase activity, acting on ester bonds"/>
    <property type="evidence" value="ECO:0007669"/>
    <property type="project" value="InterPro"/>
</dbReference>
<proteinExistence type="predicted"/>
<sequence>MKVGSADAASGTRATGYLSVTDLPTGQSERLPVVVVEGSESGPTVWVTGTIHGDEPTGMAATHEFANRLRPEALAGTVVCVPVMNPAGLRTNERTSYYHGDDPNRYFGRGDGGETPPRTQQLVCERVYDEIRESADVVVSLHTSWIQTHPYTIRPRVGYGRDRDEAEAAALRDRIVELTEAFGLPVVNQFGREETERRSLSHTLTGAAVSDGIAAFTPELGGRFVVEADARAAAVAGLRNVLVTSDMLDEPASPPTEFGFSADGPLKRRVHPHTDAAGIVRYRVREGDRIAAGETVAEVVDPHGETKTEVATEYPGYVLSRHEGAAVYENDPILDVAVPDDEPLLWDRSD</sequence>
<evidence type="ECO:0000256" key="3">
    <source>
        <dbReference type="ARBA" id="ARBA00022801"/>
    </source>
</evidence>
<dbReference type="PANTHER" id="PTHR37326">
    <property type="entry name" value="BLL3975 PROTEIN"/>
    <property type="match status" value="1"/>
</dbReference>
<comment type="cofactor">
    <cofactor evidence="1">
        <name>Zn(2+)</name>
        <dbReference type="ChEBI" id="CHEBI:29105"/>
    </cofactor>
</comment>
<dbReference type="Pfam" id="PF24827">
    <property type="entry name" value="AstE_AspA_cat"/>
    <property type="match status" value="1"/>
</dbReference>
<dbReference type="GO" id="GO:0016811">
    <property type="term" value="F:hydrolase activity, acting on carbon-nitrogen (but not peptide) bonds, in linear amides"/>
    <property type="evidence" value="ECO:0007669"/>
    <property type="project" value="InterPro"/>
</dbReference>
<organism evidence="6 7">
    <name type="scientific">Halogeometricum rufum</name>
    <dbReference type="NCBI Taxonomy" id="553469"/>
    <lineage>
        <taxon>Archaea</taxon>
        <taxon>Methanobacteriati</taxon>
        <taxon>Methanobacteriota</taxon>
        <taxon>Stenosarchaea group</taxon>
        <taxon>Halobacteria</taxon>
        <taxon>Halobacteriales</taxon>
        <taxon>Haloferacaceae</taxon>
        <taxon>Halogeometricum</taxon>
    </lineage>
</organism>
<keyword evidence="7" id="KW-1185">Reference proteome</keyword>
<dbReference type="RefSeq" id="WP_089811349.1">
    <property type="nucleotide sequence ID" value="NZ_FOYT01000007.1"/>
</dbReference>
<evidence type="ECO:0000256" key="2">
    <source>
        <dbReference type="ARBA" id="ARBA00022723"/>
    </source>
</evidence>
<dbReference type="SUPFAM" id="SSF53187">
    <property type="entry name" value="Zn-dependent exopeptidases"/>
    <property type="match status" value="1"/>
</dbReference>
<dbReference type="AlphaFoldDB" id="A0A1I6J9I0"/>
<dbReference type="PIRSF" id="PIRSF039012">
    <property type="entry name" value="ASP"/>
    <property type="match status" value="1"/>
</dbReference>
<evidence type="ECO:0000313" key="6">
    <source>
        <dbReference type="EMBL" id="SFR75619.1"/>
    </source>
</evidence>
<keyword evidence="3" id="KW-0378">Hydrolase</keyword>
<dbReference type="Gene3D" id="3.40.630.10">
    <property type="entry name" value="Zn peptidases"/>
    <property type="match status" value="1"/>
</dbReference>
<evidence type="ECO:0000313" key="7">
    <source>
        <dbReference type="Proteomes" id="UP000198531"/>
    </source>
</evidence>
<evidence type="ECO:0000259" key="5">
    <source>
        <dbReference type="Pfam" id="PF24827"/>
    </source>
</evidence>
<evidence type="ECO:0000256" key="4">
    <source>
        <dbReference type="ARBA" id="ARBA00022833"/>
    </source>
</evidence>
<dbReference type="PANTHER" id="PTHR37326:SF1">
    <property type="entry name" value="BLL3975 PROTEIN"/>
    <property type="match status" value="1"/>
</dbReference>
<gene>
    <name evidence="6" type="ORF">SAMN04487947_4184</name>
</gene>
<dbReference type="EMBL" id="FOYT01000007">
    <property type="protein sequence ID" value="SFR75619.1"/>
    <property type="molecule type" value="Genomic_DNA"/>
</dbReference>
<dbReference type="InterPro" id="IPR053138">
    <property type="entry name" value="N-alpha-Ac-DABA_deacetylase"/>
</dbReference>
<dbReference type="InterPro" id="IPR043795">
    <property type="entry name" value="N-alpha-Ac-DABA-like"/>
</dbReference>
<dbReference type="STRING" id="553469.SAMN04487947_4184"/>